<dbReference type="EMBL" id="KN716178">
    <property type="protein sequence ID" value="KJH51720.1"/>
    <property type="molecule type" value="Genomic_DNA"/>
</dbReference>
<name>A0A0D8Y4T5_DICVI</name>
<evidence type="ECO:0000313" key="6">
    <source>
        <dbReference type="Proteomes" id="UP000053766"/>
    </source>
</evidence>
<dbReference type="AlphaFoldDB" id="A0A0D8Y4T5"/>
<gene>
    <name evidence="5" type="ORF">DICVIV_02151</name>
</gene>
<keyword evidence="4" id="KW-0532">Neurotransmitter transport</keyword>
<reference evidence="6" key="2">
    <citation type="journal article" date="2016" name="Sci. Rep.">
        <title>Dictyocaulus viviparus genome, variome and transcriptome elucidate lungworm biology and support future intervention.</title>
        <authorList>
            <person name="McNulty S.N."/>
            <person name="Strube C."/>
            <person name="Rosa B.A."/>
            <person name="Martin J.C."/>
            <person name="Tyagi R."/>
            <person name="Choi Y.J."/>
            <person name="Wang Q."/>
            <person name="Hallsworth Pepin K."/>
            <person name="Zhang X."/>
            <person name="Ozersky P."/>
            <person name="Wilson R.K."/>
            <person name="Sternberg P.W."/>
            <person name="Gasser R.B."/>
            <person name="Mitreva M."/>
        </authorList>
    </citation>
    <scope>NUCLEOTIDE SEQUENCE [LARGE SCALE GENOMIC DNA]</scope>
    <source>
        <strain evidence="6">HannoverDv2000</strain>
    </source>
</reference>
<dbReference type="Proteomes" id="UP000053766">
    <property type="component" value="Unassembled WGS sequence"/>
</dbReference>
<proteinExistence type="inferred from homology"/>
<sequence length="62" mass="6647">MAGFLMKQMVGNQLNEVTGGLGLGGGDDNADKTAEGEDPETILLKLESRLILGSLELDYMIY</sequence>
<evidence type="ECO:0000256" key="3">
    <source>
        <dbReference type="ARBA" id="ARBA00022483"/>
    </source>
</evidence>
<reference evidence="5 6" key="1">
    <citation type="submission" date="2013-11" db="EMBL/GenBank/DDBJ databases">
        <title>Draft genome of the bovine lungworm Dictyocaulus viviparus.</title>
        <authorList>
            <person name="Mitreva M."/>
        </authorList>
    </citation>
    <scope>NUCLEOTIDE SEQUENCE [LARGE SCALE GENOMIC DNA]</scope>
    <source>
        <strain evidence="5 6">HannoverDv2000</strain>
    </source>
</reference>
<comment type="similarity">
    <text evidence="1">Belongs to the complexin/synaphin family.</text>
</comment>
<dbReference type="GO" id="GO:0006887">
    <property type="term" value="P:exocytosis"/>
    <property type="evidence" value="ECO:0007669"/>
    <property type="project" value="UniProtKB-KW"/>
</dbReference>
<evidence type="ECO:0000256" key="1">
    <source>
        <dbReference type="ARBA" id="ARBA00005396"/>
    </source>
</evidence>
<protein>
    <submittedName>
        <fullName evidence="5">Uncharacterized protein</fullName>
    </submittedName>
</protein>
<dbReference type="Pfam" id="PF05835">
    <property type="entry name" value="Synaphin"/>
    <property type="match status" value="1"/>
</dbReference>
<keyword evidence="2" id="KW-0813">Transport</keyword>
<evidence type="ECO:0000256" key="4">
    <source>
        <dbReference type="ARBA" id="ARBA00022775"/>
    </source>
</evidence>
<dbReference type="OrthoDB" id="6229630at2759"/>
<organism evidence="5 6">
    <name type="scientific">Dictyocaulus viviparus</name>
    <name type="common">Bovine lungworm</name>
    <dbReference type="NCBI Taxonomy" id="29172"/>
    <lineage>
        <taxon>Eukaryota</taxon>
        <taxon>Metazoa</taxon>
        <taxon>Ecdysozoa</taxon>
        <taxon>Nematoda</taxon>
        <taxon>Chromadorea</taxon>
        <taxon>Rhabditida</taxon>
        <taxon>Rhabditina</taxon>
        <taxon>Rhabditomorpha</taxon>
        <taxon>Strongyloidea</taxon>
        <taxon>Metastrongylidae</taxon>
        <taxon>Dictyocaulus</taxon>
    </lineage>
</organism>
<accession>A0A0D8Y4T5</accession>
<keyword evidence="6" id="KW-1185">Reference proteome</keyword>
<dbReference type="GO" id="GO:0006836">
    <property type="term" value="P:neurotransmitter transport"/>
    <property type="evidence" value="ECO:0007669"/>
    <property type="project" value="UniProtKB-KW"/>
</dbReference>
<dbReference type="GO" id="GO:0019905">
    <property type="term" value="F:syntaxin binding"/>
    <property type="evidence" value="ECO:0007669"/>
    <property type="project" value="InterPro"/>
</dbReference>
<dbReference type="InterPro" id="IPR008849">
    <property type="entry name" value="Synaphin"/>
</dbReference>
<keyword evidence="3" id="KW-0268">Exocytosis</keyword>
<dbReference type="STRING" id="29172.A0A0D8Y4T5"/>
<evidence type="ECO:0000256" key="2">
    <source>
        <dbReference type="ARBA" id="ARBA00022448"/>
    </source>
</evidence>
<evidence type="ECO:0000313" key="5">
    <source>
        <dbReference type="EMBL" id="KJH51720.1"/>
    </source>
</evidence>